<evidence type="ECO:0000313" key="3">
    <source>
        <dbReference type="Proteomes" id="UP000266234"/>
    </source>
</evidence>
<dbReference type="AlphaFoldDB" id="A0A395SIY5"/>
<dbReference type="EMBL" id="PXOG01000148">
    <property type="protein sequence ID" value="RGP72351.1"/>
    <property type="molecule type" value="Genomic_DNA"/>
</dbReference>
<protein>
    <submittedName>
        <fullName evidence="2">Uncharacterized protein</fullName>
    </submittedName>
</protein>
<organism evidence="2 3">
    <name type="scientific">Fusarium longipes</name>
    <dbReference type="NCBI Taxonomy" id="694270"/>
    <lineage>
        <taxon>Eukaryota</taxon>
        <taxon>Fungi</taxon>
        <taxon>Dikarya</taxon>
        <taxon>Ascomycota</taxon>
        <taxon>Pezizomycotina</taxon>
        <taxon>Sordariomycetes</taxon>
        <taxon>Hypocreomycetidae</taxon>
        <taxon>Hypocreales</taxon>
        <taxon>Nectriaceae</taxon>
        <taxon>Fusarium</taxon>
    </lineage>
</organism>
<name>A0A395SIY5_9HYPO</name>
<evidence type="ECO:0000313" key="2">
    <source>
        <dbReference type="EMBL" id="RGP72351.1"/>
    </source>
</evidence>
<reference evidence="2 3" key="1">
    <citation type="journal article" date="2018" name="PLoS Pathog.">
        <title>Evolution of structural diversity of trichothecenes, a family of toxins produced by plant pathogenic and entomopathogenic fungi.</title>
        <authorList>
            <person name="Proctor R.H."/>
            <person name="McCormick S.P."/>
            <person name="Kim H.S."/>
            <person name="Cardoza R.E."/>
            <person name="Stanley A.M."/>
            <person name="Lindo L."/>
            <person name="Kelly A."/>
            <person name="Brown D.W."/>
            <person name="Lee T."/>
            <person name="Vaughan M.M."/>
            <person name="Alexander N.J."/>
            <person name="Busman M."/>
            <person name="Gutierrez S."/>
        </authorList>
    </citation>
    <scope>NUCLEOTIDE SEQUENCE [LARGE SCALE GENOMIC DNA]</scope>
    <source>
        <strain evidence="2 3">NRRL 20695</strain>
    </source>
</reference>
<dbReference type="Proteomes" id="UP000266234">
    <property type="component" value="Unassembled WGS sequence"/>
</dbReference>
<evidence type="ECO:0000256" key="1">
    <source>
        <dbReference type="SAM" id="MobiDB-lite"/>
    </source>
</evidence>
<feature type="compositionally biased region" description="Low complexity" evidence="1">
    <location>
        <begin position="84"/>
        <end position="99"/>
    </location>
</feature>
<accession>A0A395SIY5</accession>
<keyword evidence="3" id="KW-1185">Reference proteome</keyword>
<feature type="region of interest" description="Disordered" evidence="1">
    <location>
        <begin position="60"/>
        <end position="113"/>
    </location>
</feature>
<gene>
    <name evidence="2" type="ORF">FLONG3_6747</name>
</gene>
<proteinExistence type="predicted"/>
<comment type="caution">
    <text evidence="2">The sequence shown here is derived from an EMBL/GenBank/DDBJ whole genome shotgun (WGS) entry which is preliminary data.</text>
</comment>
<sequence length="113" mass="12333">MSVFAPEAVNALQQIISKPAFMKRKDADEVNQSIQTDQAISDQPNLNTRVNNIGHIERINGISQDSEMNEGAELSQVDEDNEESSGNNEVESESESSTGEAEKGNLLQAVEQI</sequence>